<dbReference type="AlphaFoldDB" id="A0A1R1YR11"/>
<sequence>MDIAVLCEYMLDPLFFFVSPIADFIANDVAIRLCSAQKSHFALFQAVSINGCNVHVDGFRLKAAPYFAAFVLGLLKIPNLFSYLKLKLRGNVRSFWNCIAAAQYPRHYRIILKKKSTPPPIERPISKMSR</sequence>
<gene>
    <name evidence="1" type="ORF">AYI69_g1181</name>
</gene>
<proteinExistence type="predicted"/>
<organism evidence="1 2">
    <name type="scientific">Smittium culicis</name>
    <dbReference type="NCBI Taxonomy" id="133412"/>
    <lineage>
        <taxon>Eukaryota</taxon>
        <taxon>Fungi</taxon>
        <taxon>Fungi incertae sedis</taxon>
        <taxon>Zoopagomycota</taxon>
        <taxon>Kickxellomycotina</taxon>
        <taxon>Harpellomycetes</taxon>
        <taxon>Harpellales</taxon>
        <taxon>Legeriomycetaceae</taxon>
        <taxon>Smittium</taxon>
    </lineage>
</organism>
<dbReference type="EMBL" id="LSSM01000317">
    <property type="protein sequence ID" value="OMJ29322.1"/>
    <property type="molecule type" value="Genomic_DNA"/>
</dbReference>
<protein>
    <submittedName>
        <fullName evidence="1">Uncharacterized protein</fullName>
    </submittedName>
</protein>
<reference evidence="2" key="1">
    <citation type="submission" date="2017-01" db="EMBL/GenBank/DDBJ databases">
        <authorList>
            <person name="Wang Y."/>
            <person name="White M."/>
            <person name="Kvist S."/>
            <person name="Moncalvo J.-M."/>
        </authorList>
    </citation>
    <scope>NUCLEOTIDE SEQUENCE [LARGE SCALE GENOMIC DNA]</scope>
    <source>
        <strain evidence="2">ID-206-W2</strain>
    </source>
</reference>
<name>A0A1R1YR11_9FUNG</name>
<evidence type="ECO:0000313" key="1">
    <source>
        <dbReference type="EMBL" id="OMJ29322.1"/>
    </source>
</evidence>
<accession>A0A1R1YR11</accession>
<evidence type="ECO:0000313" key="2">
    <source>
        <dbReference type="Proteomes" id="UP000187429"/>
    </source>
</evidence>
<keyword evidence="2" id="KW-1185">Reference proteome</keyword>
<comment type="caution">
    <text evidence="1">The sequence shown here is derived from an EMBL/GenBank/DDBJ whole genome shotgun (WGS) entry which is preliminary data.</text>
</comment>
<dbReference type="Proteomes" id="UP000187429">
    <property type="component" value="Unassembled WGS sequence"/>
</dbReference>